<evidence type="ECO:0000313" key="4">
    <source>
        <dbReference type="Proteomes" id="UP000648187"/>
    </source>
</evidence>
<feature type="transmembrane region" description="Helical" evidence="2">
    <location>
        <begin position="25"/>
        <end position="48"/>
    </location>
</feature>
<evidence type="ECO:0000256" key="1">
    <source>
        <dbReference type="SAM" id="MobiDB-lite"/>
    </source>
</evidence>
<feature type="region of interest" description="Disordered" evidence="1">
    <location>
        <begin position="872"/>
        <end position="900"/>
    </location>
</feature>
<name>A0A835GNH9_SPOEX</name>
<gene>
    <name evidence="3" type="ORF">HW555_003443</name>
</gene>
<accession>A0A835GNH9</accession>
<feature type="compositionally biased region" description="Acidic residues" evidence="1">
    <location>
        <begin position="267"/>
        <end position="284"/>
    </location>
</feature>
<organism evidence="3 4">
    <name type="scientific">Spodoptera exigua</name>
    <name type="common">Beet armyworm</name>
    <name type="synonym">Noctua fulgens</name>
    <dbReference type="NCBI Taxonomy" id="7107"/>
    <lineage>
        <taxon>Eukaryota</taxon>
        <taxon>Metazoa</taxon>
        <taxon>Ecdysozoa</taxon>
        <taxon>Arthropoda</taxon>
        <taxon>Hexapoda</taxon>
        <taxon>Insecta</taxon>
        <taxon>Pterygota</taxon>
        <taxon>Neoptera</taxon>
        <taxon>Endopterygota</taxon>
        <taxon>Lepidoptera</taxon>
        <taxon>Glossata</taxon>
        <taxon>Ditrysia</taxon>
        <taxon>Noctuoidea</taxon>
        <taxon>Noctuidae</taxon>
        <taxon>Amphipyrinae</taxon>
        <taxon>Spodoptera</taxon>
    </lineage>
</organism>
<feature type="region of interest" description="Disordered" evidence="1">
    <location>
        <begin position="1064"/>
        <end position="1098"/>
    </location>
</feature>
<keyword evidence="2" id="KW-0812">Transmembrane</keyword>
<keyword evidence="2" id="KW-0472">Membrane</keyword>
<comment type="caution">
    <text evidence="3">The sequence shown here is derived from an EMBL/GenBank/DDBJ whole genome shotgun (WGS) entry which is preliminary data.</text>
</comment>
<feature type="region of interest" description="Disordered" evidence="1">
    <location>
        <begin position="1015"/>
        <end position="1039"/>
    </location>
</feature>
<feature type="compositionally biased region" description="Acidic residues" evidence="1">
    <location>
        <begin position="171"/>
        <end position="188"/>
    </location>
</feature>
<dbReference type="EMBL" id="JACKWZ010000034">
    <property type="protein sequence ID" value="KAF9420222.1"/>
    <property type="molecule type" value="Genomic_DNA"/>
</dbReference>
<reference evidence="3" key="1">
    <citation type="submission" date="2020-08" db="EMBL/GenBank/DDBJ databases">
        <title>Spodoptera exigua strain:BAW_Kor-Di-RS1 Genome sequencing and assembly.</title>
        <authorList>
            <person name="Kim J."/>
            <person name="Nam H.Y."/>
            <person name="Kwon M."/>
            <person name="Choi J.H."/>
            <person name="Cho S.R."/>
            <person name="Kim G.-H."/>
        </authorList>
    </citation>
    <scope>NUCLEOTIDE SEQUENCE</scope>
    <source>
        <strain evidence="3">BAW_Kor-Di-RS1</strain>
        <tissue evidence="3">Whole-body</tissue>
    </source>
</reference>
<evidence type="ECO:0000256" key="2">
    <source>
        <dbReference type="SAM" id="Phobius"/>
    </source>
</evidence>
<proteinExistence type="predicted"/>
<feature type="compositionally biased region" description="Low complexity" evidence="1">
    <location>
        <begin position="141"/>
        <end position="156"/>
    </location>
</feature>
<keyword evidence="2" id="KW-1133">Transmembrane helix</keyword>
<feature type="region of interest" description="Disordered" evidence="1">
    <location>
        <begin position="537"/>
        <end position="557"/>
    </location>
</feature>
<keyword evidence="4" id="KW-1185">Reference proteome</keyword>
<feature type="compositionally biased region" description="Basic and acidic residues" evidence="1">
    <location>
        <begin position="1024"/>
        <end position="1037"/>
    </location>
</feature>
<feature type="compositionally biased region" description="Polar residues" evidence="1">
    <location>
        <begin position="426"/>
        <end position="439"/>
    </location>
</feature>
<dbReference type="AlphaFoldDB" id="A0A835GNH9"/>
<evidence type="ECO:0000313" key="3">
    <source>
        <dbReference type="EMBL" id="KAF9420222.1"/>
    </source>
</evidence>
<feature type="compositionally biased region" description="Acidic residues" evidence="1">
    <location>
        <begin position="537"/>
        <end position="552"/>
    </location>
</feature>
<feature type="region of interest" description="Disordered" evidence="1">
    <location>
        <begin position="129"/>
        <end position="194"/>
    </location>
</feature>
<dbReference type="Proteomes" id="UP000648187">
    <property type="component" value="Unassembled WGS sequence"/>
</dbReference>
<feature type="compositionally biased region" description="Basic and acidic residues" evidence="1">
    <location>
        <begin position="887"/>
        <end position="896"/>
    </location>
</feature>
<protein>
    <submittedName>
        <fullName evidence="3">Uncharacterized protein</fullName>
    </submittedName>
</protein>
<feature type="region of interest" description="Disordered" evidence="1">
    <location>
        <begin position="265"/>
        <end position="288"/>
    </location>
</feature>
<feature type="region of interest" description="Disordered" evidence="1">
    <location>
        <begin position="426"/>
        <end position="451"/>
    </location>
</feature>
<sequence length="1115" mass="124376">MSIVLLARVMGHVSSDVTYDTMWEYLAVLLLGFWLGVAIFLYISCYWLEEILDLPAPRNASPAPSGHSASGAHVQLKRLVARVVEEAAALPALARYAAEPHTPSIESSTYEDLLATAILNKVIERYQNENGSGGRSSGIHSASASPTPSERSSPRSLHSRHNRNVTPPLREEDDVSDWEEGDATDEALEVPRRVPFPEFGGDIVHNTDNEDREFDEVSSSDLQAVDGTWEENWLFQKKKIKTIQSVPVPMLVPNSNTEYRALIGDRDADDTTDLSDNASDSEEQAEYKSDIKKVLDSKHVIGGKPKVEECDFEPDSLTIIDGVDDDFDKLVEKMDDDDTVEAIINEINDNKVTIVETNNVNTVDQVDGGKLLVSIESGPLTKAEFAVKEEIHRTLLNGNAEEFMDDLSVKTNGDILHNGHAEVNSLDSFTNNKESTNTLSHHEREGEYEETVTVPVQRYADSLRRKHFDDGPQEIPTRDTDQDDLIPGSIAYRERKKWLNYVDMPNNPYSPEAIQKRLSAKNTSSLFDMFTAKKESDDENIEINDNEADEGDTGTNDLPVKDNQHNKLSLTMSNDSINSIGRTTKSPSPRILKDVMAEEIPQYKRYGRDYYIREAKASCGGRKKTSVDEASTVSSASMNKSTSLDNFDAEFASPVSASSSLSDLEASALHHNIVRNVLSPRNASPNFAINPIFENPDRHNDNADENHATDERYVGQNANVRQQCRTVCDGDGYVENEDIVRLKIPKIPEITEDLFETYTHVRRSNTLRSEDLCVRAKRRPALNFTFGGSLSTTVILKDGLLIKQFHTIATNQHYTKFANKEDMASVTTSTNNKHEIMIEYDDDASEHTLFAAKPVYVEDDTDKQFEEILETASKVPKEPPPPVPTAHNEDPTDEPLKSPLSVDTSYISTSSMEDSIKIYNVQTGEIIKCKPDNVSPSYEADTNDNTDIVDNNISETDTVSYTDDVTEDSPVEDTKLSKLELIESDDILQNLPKVKELAKIFVSMENVAEPVKPVQPYSARRKSKENILSESKPEKTKQQYMHSLTARSISKEFREELKLSMSTPLTVPGGSKEIPEGIEEVTKESSRPGSPVPEPGTIKTKLAFFESLKSKFSNK</sequence>